<evidence type="ECO:0000256" key="11">
    <source>
        <dbReference type="ARBA" id="ARBA00023304"/>
    </source>
</evidence>
<evidence type="ECO:0000256" key="8">
    <source>
        <dbReference type="ARBA" id="ARBA00022605"/>
    </source>
</evidence>
<proteinExistence type="inferred from homology"/>
<dbReference type="Gene3D" id="3.30.470.10">
    <property type="match status" value="1"/>
</dbReference>
<evidence type="ECO:0000256" key="13">
    <source>
        <dbReference type="ARBA" id="ARBA00048798"/>
    </source>
</evidence>
<keyword evidence="7 16" id="KW-0032">Aminotransferase</keyword>
<dbReference type="InterPro" id="IPR005786">
    <property type="entry name" value="B_amino_transII"/>
</dbReference>
<reference evidence="16 17" key="1">
    <citation type="submission" date="2018-06" db="EMBL/GenBank/DDBJ databases">
        <title>Freshwater and sediment microbial communities from various areas in North America, analyzing microbe dynamics in response to fracking.</title>
        <authorList>
            <person name="Lamendella R."/>
        </authorList>
    </citation>
    <scope>NUCLEOTIDE SEQUENCE [LARGE SCALE GENOMIC DNA]</scope>
    <source>
        <strain evidence="16 17">3b_TX</strain>
    </source>
</reference>
<evidence type="ECO:0000256" key="6">
    <source>
        <dbReference type="ARBA" id="ARBA00013053"/>
    </source>
</evidence>
<keyword evidence="9 16" id="KW-0808">Transferase</keyword>
<dbReference type="UniPathway" id="UPA00048">
    <property type="reaction ID" value="UER00073"/>
</dbReference>
<evidence type="ECO:0000313" key="16">
    <source>
        <dbReference type="EMBL" id="RBP74610.1"/>
    </source>
</evidence>
<comment type="pathway">
    <text evidence="3">Amino-acid biosynthesis; L-valine biosynthesis; L-valine from pyruvate: step 4/4.</text>
</comment>
<evidence type="ECO:0000256" key="4">
    <source>
        <dbReference type="ARBA" id="ARBA00005072"/>
    </source>
</evidence>
<evidence type="ECO:0000256" key="7">
    <source>
        <dbReference type="ARBA" id="ARBA00022576"/>
    </source>
</evidence>
<dbReference type="UniPathway" id="UPA00049">
    <property type="reaction ID" value="UER00062"/>
</dbReference>
<evidence type="ECO:0000256" key="9">
    <source>
        <dbReference type="ARBA" id="ARBA00022679"/>
    </source>
</evidence>
<keyword evidence="17" id="KW-1185">Reference proteome</keyword>
<dbReference type="InterPro" id="IPR043132">
    <property type="entry name" value="BCAT-like_C"/>
</dbReference>
<dbReference type="InterPro" id="IPR001544">
    <property type="entry name" value="Aminotrans_IV"/>
</dbReference>
<comment type="cofactor">
    <cofactor evidence="1">
        <name>pyridoxal 5'-phosphate</name>
        <dbReference type="ChEBI" id="CHEBI:597326"/>
    </cofactor>
</comment>
<evidence type="ECO:0000256" key="12">
    <source>
        <dbReference type="ARBA" id="ARBA00048212"/>
    </source>
</evidence>
<dbReference type="Proteomes" id="UP000253509">
    <property type="component" value="Unassembled WGS sequence"/>
</dbReference>
<protein>
    <recommendedName>
        <fullName evidence="6">branched-chain-amino-acid transaminase</fullName>
        <ecNumber evidence="6">2.6.1.42</ecNumber>
    </recommendedName>
</protein>
<evidence type="ECO:0000256" key="15">
    <source>
        <dbReference type="PIRSR" id="PIRSR006468-1"/>
    </source>
</evidence>
<evidence type="ECO:0000256" key="1">
    <source>
        <dbReference type="ARBA" id="ARBA00001933"/>
    </source>
</evidence>
<dbReference type="PANTHER" id="PTHR11825">
    <property type="entry name" value="SUBGROUP IIII AMINOTRANSFERASE"/>
    <property type="match status" value="1"/>
</dbReference>
<evidence type="ECO:0000256" key="2">
    <source>
        <dbReference type="ARBA" id="ARBA00004824"/>
    </source>
</evidence>
<comment type="pathway">
    <text evidence="4">Amino-acid biosynthesis; L-leucine biosynthesis; L-leucine from 3-methyl-2-oxobutanoate: step 4/4.</text>
</comment>
<keyword evidence="8" id="KW-0028">Amino-acid biosynthesis</keyword>
<dbReference type="PANTHER" id="PTHR11825:SF44">
    <property type="entry name" value="BRANCHED-CHAIN-AMINO-ACID AMINOTRANSFERASE"/>
    <property type="match status" value="1"/>
</dbReference>
<dbReference type="InterPro" id="IPR036038">
    <property type="entry name" value="Aminotransferase-like"/>
</dbReference>
<organism evidence="16 17">
    <name type="scientific">Brevibacterium celere</name>
    <dbReference type="NCBI Taxonomy" id="225845"/>
    <lineage>
        <taxon>Bacteria</taxon>
        <taxon>Bacillati</taxon>
        <taxon>Actinomycetota</taxon>
        <taxon>Actinomycetes</taxon>
        <taxon>Micrococcales</taxon>
        <taxon>Brevibacteriaceae</taxon>
        <taxon>Brevibacterium</taxon>
    </lineage>
</organism>
<name>A0A366IRK1_9MICO</name>
<keyword evidence="10" id="KW-0663">Pyridoxal phosphate</keyword>
<dbReference type="GO" id="GO:0004084">
    <property type="term" value="F:branched-chain-amino-acid transaminase activity"/>
    <property type="evidence" value="ECO:0007669"/>
    <property type="project" value="UniProtKB-EC"/>
</dbReference>
<dbReference type="CDD" id="cd01557">
    <property type="entry name" value="BCAT_beta_family"/>
    <property type="match status" value="1"/>
</dbReference>
<accession>A0A366IRK1</accession>
<dbReference type="EC" id="2.6.1.42" evidence="6"/>
<evidence type="ECO:0000256" key="10">
    <source>
        <dbReference type="ARBA" id="ARBA00022898"/>
    </source>
</evidence>
<dbReference type="GO" id="GO:0009097">
    <property type="term" value="P:isoleucine biosynthetic process"/>
    <property type="evidence" value="ECO:0007669"/>
    <property type="project" value="UniProtKB-UniPathway"/>
</dbReference>
<keyword evidence="11" id="KW-0100">Branched-chain amino acid biosynthesis</keyword>
<comment type="catalytic activity">
    <reaction evidence="14">
        <text>L-leucine + 2-oxoglutarate = 4-methyl-2-oxopentanoate + L-glutamate</text>
        <dbReference type="Rhea" id="RHEA:18321"/>
        <dbReference type="ChEBI" id="CHEBI:16810"/>
        <dbReference type="ChEBI" id="CHEBI:17865"/>
        <dbReference type="ChEBI" id="CHEBI:29985"/>
        <dbReference type="ChEBI" id="CHEBI:57427"/>
        <dbReference type="EC" id="2.6.1.42"/>
    </reaction>
</comment>
<dbReference type="SUPFAM" id="SSF56752">
    <property type="entry name" value="D-aminoacid aminotransferase-like PLP-dependent enzymes"/>
    <property type="match status" value="1"/>
</dbReference>
<evidence type="ECO:0000256" key="3">
    <source>
        <dbReference type="ARBA" id="ARBA00004931"/>
    </source>
</evidence>
<dbReference type="NCBIfam" id="NF009897">
    <property type="entry name" value="PRK13357.1"/>
    <property type="match status" value="1"/>
</dbReference>
<dbReference type="Pfam" id="PF01063">
    <property type="entry name" value="Aminotran_4"/>
    <property type="match status" value="1"/>
</dbReference>
<dbReference type="NCBIfam" id="TIGR01123">
    <property type="entry name" value="ilvE_II"/>
    <property type="match status" value="1"/>
</dbReference>
<comment type="catalytic activity">
    <reaction evidence="12">
        <text>L-valine + 2-oxoglutarate = 3-methyl-2-oxobutanoate + L-glutamate</text>
        <dbReference type="Rhea" id="RHEA:24813"/>
        <dbReference type="ChEBI" id="CHEBI:11851"/>
        <dbReference type="ChEBI" id="CHEBI:16810"/>
        <dbReference type="ChEBI" id="CHEBI:29985"/>
        <dbReference type="ChEBI" id="CHEBI:57762"/>
        <dbReference type="EC" id="2.6.1.42"/>
    </reaction>
</comment>
<evidence type="ECO:0000256" key="5">
    <source>
        <dbReference type="ARBA" id="ARBA00009320"/>
    </source>
</evidence>
<dbReference type="UniPathway" id="UPA00047">
    <property type="reaction ID" value="UER00058"/>
</dbReference>
<gene>
    <name evidence="16" type="ORF">DFO65_101332</name>
</gene>
<evidence type="ECO:0000256" key="14">
    <source>
        <dbReference type="ARBA" id="ARBA00049229"/>
    </source>
</evidence>
<dbReference type="Gene3D" id="3.20.10.10">
    <property type="entry name" value="D-amino Acid Aminotransferase, subunit A, domain 2"/>
    <property type="match status" value="1"/>
</dbReference>
<dbReference type="AlphaFoldDB" id="A0A366IRK1"/>
<evidence type="ECO:0000313" key="17">
    <source>
        <dbReference type="Proteomes" id="UP000253509"/>
    </source>
</evidence>
<comment type="pathway">
    <text evidence="2">Amino-acid biosynthesis; L-isoleucine biosynthesis; L-isoleucine from 2-oxobutanoate: step 4/4.</text>
</comment>
<dbReference type="EMBL" id="QNSB01000001">
    <property type="protein sequence ID" value="RBP74610.1"/>
    <property type="molecule type" value="Genomic_DNA"/>
</dbReference>
<dbReference type="GO" id="GO:0009098">
    <property type="term" value="P:L-leucine biosynthetic process"/>
    <property type="evidence" value="ECO:0007669"/>
    <property type="project" value="UniProtKB-UniPathway"/>
</dbReference>
<comment type="caution">
    <text evidence="16">The sequence shown here is derived from an EMBL/GenBank/DDBJ whole genome shotgun (WGS) entry which is preliminary data.</text>
</comment>
<comment type="similarity">
    <text evidence="5">Belongs to the class-IV pyridoxal-phosphate-dependent aminotransferase family.</text>
</comment>
<dbReference type="GO" id="GO:0009099">
    <property type="term" value="P:L-valine biosynthetic process"/>
    <property type="evidence" value="ECO:0007669"/>
    <property type="project" value="UniProtKB-UniPathway"/>
</dbReference>
<dbReference type="PIRSF" id="PIRSF006468">
    <property type="entry name" value="BCAT1"/>
    <property type="match status" value="1"/>
</dbReference>
<feature type="modified residue" description="N6-(pyridoxal phosphate)lysine" evidence="15">
    <location>
        <position position="224"/>
    </location>
</feature>
<comment type="catalytic activity">
    <reaction evidence="13">
        <text>L-isoleucine + 2-oxoglutarate = (S)-3-methyl-2-oxopentanoate + L-glutamate</text>
        <dbReference type="Rhea" id="RHEA:24801"/>
        <dbReference type="ChEBI" id="CHEBI:16810"/>
        <dbReference type="ChEBI" id="CHEBI:29985"/>
        <dbReference type="ChEBI" id="CHEBI:35146"/>
        <dbReference type="ChEBI" id="CHEBI:58045"/>
        <dbReference type="EC" id="2.6.1.42"/>
    </reaction>
</comment>
<dbReference type="InterPro" id="IPR033939">
    <property type="entry name" value="BCAT_family"/>
</dbReference>
<dbReference type="InterPro" id="IPR043131">
    <property type="entry name" value="BCAT-like_N"/>
</dbReference>
<sequence>MGTGAIDYPDSVTHHTWERVLMSQFAVLRNIQPQPELVRENIKKAPGFGQYFTDHMAHVRYTIEEGWQAHQVKPYAPLQLDPAAAVFHYAQEIFEGLKAYRHADGSIWTFRPERNAARINRSAARLALPQLPEEDFIGSLKALVEVDQQWVPTPESVADESSLYLRPFMIASERFLGVRASHEVDYYVISCPVGPYFSGGIKPVSIWLSETLKRAGQGGTGFAKCGGNYAASLVAQNEAAAKGCQQVLFTDAKEGRYVDELGGMNLMLVTKDGQLITPQLSDSILDGVTRRSLLDLAPSLGLDPVERDISIEEWREGAASGDIVEAFACGTAAVITPIGRIVADGFTIDHGEEPGEKTMELRTTLLDIQYGRAEDTNDWLVRLA</sequence>